<organism evidence="1">
    <name type="scientific">freshwater metagenome</name>
    <dbReference type="NCBI Taxonomy" id="449393"/>
    <lineage>
        <taxon>unclassified sequences</taxon>
        <taxon>metagenomes</taxon>
        <taxon>ecological metagenomes</taxon>
    </lineage>
</organism>
<evidence type="ECO:0000313" key="1">
    <source>
        <dbReference type="EMBL" id="CAB4347288.1"/>
    </source>
</evidence>
<sequence>MFGTLDTVGAVGREDGLAFVVGEWPSPGSDSES</sequence>
<name>A0A6J6A0H3_9ZZZZ</name>
<dbReference type="EMBL" id="CAESAN010000190">
    <property type="protein sequence ID" value="CAB4347288.1"/>
    <property type="molecule type" value="Genomic_DNA"/>
</dbReference>
<protein>
    <submittedName>
        <fullName evidence="1">Unannotated protein</fullName>
    </submittedName>
</protein>
<reference evidence="1" key="1">
    <citation type="submission" date="2020-05" db="EMBL/GenBank/DDBJ databases">
        <authorList>
            <person name="Chiriac C."/>
            <person name="Salcher M."/>
            <person name="Ghai R."/>
            <person name="Kavagutti S V."/>
        </authorList>
    </citation>
    <scope>NUCLEOTIDE SEQUENCE</scope>
</reference>
<accession>A0A6J6A0H3</accession>
<gene>
    <name evidence="1" type="ORF">UFOPK3547_01634</name>
</gene>
<proteinExistence type="predicted"/>
<dbReference type="AlphaFoldDB" id="A0A6J6A0H3"/>